<protein>
    <submittedName>
        <fullName evidence="1">Uncharacterized protein</fullName>
    </submittedName>
</protein>
<dbReference type="EMBL" id="LXQA010513929">
    <property type="protein sequence ID" value="MCI56545.1"/>
    <property type="molecule type" value="Genomic_DNA"/>
</dbReference>
<keyword evidence="2" id="KW-1185">Reference proteome</keyword>
<feature type="non-terminal residue" evidence="1">
    <location>
        <position position="1"/>
    </location>
</feature>
<dbReference type="Proteomes" id="UP000265520">
    <property type="component" value="Unassembled WGS sequence"/>
</dbReference>
<evidence type="ECO:0000313" key="2">
    <source>
        <dbReference type="Proteomes" id="UP000265520"/>
    </source>
</evidence>
<dbReference type="AlphaFoldDB" id="A0A392T8A7"/>
<name>A0A392T8A7_9FABA</name>
<comment type="caution">
    <text evidence="1">The sequence shown here is derived from an EMBL/GenBank/DDBJ whole genome shotgun (WGS) entry which is preliminary data.</text>
</comment>
<sequence>YLIRFFAIRSRNRKDRKSQWEGGSISKGSCKTSGT</sequence>
<evidence type="ECO:0000313" key="1">
    <source>
        <dbReference type="EMBL" id="MCI56545.1"/>
    </source>
</evidence>
<proteinExistence type="predicted"/>
<reference evidence="1 2" key="1">
    <citation type="journal article" date="2018" name="Front. Plant Sci.">
        <title>Red Clover (Trifolium pratense) and Zigzag Clover (T. medium) - A Picture of Genomic Similarities and Differences.</title>
        <authorList>
            <person name="Dluhosova J."/>
            <person name="Istvanek J."/>
            <person name="Nedelnik J."/>
            <person name="Repkova J."/>
        </authorList>
    </citation>
    <scope>NUCLEOTIDE SEQUENCE [LARGE SCALE GENOMIC DNA]</scope>
    <source>
        <strain evidence="2">cv. 10/8</strain>
        <tissue evidence="1">Leaf</tissue>
    </source>
</reference>
<accession>A0A392T8A7</accession>
<organism evidence="1 2">
    <name type="scientific">Trifolium medium</name>
    <dbReference type="NCBI Taxonomy" id="97028"/>
    <lineage>
        <taxon>Eukaryota</taxon>
        <taxon>Viridiplantae</taxon>
        <taxon>Streptophyta</taxon>
        <taxon>Embryophyta</taxon>
        <taxon>Tracheophyta</taxon>
        <taxon>Spermatophyta</taxon>
        <taxon>Magnoliopsida</taxon>
        <taxon>eudicotyledons</taxon>
        <taxon>Gunneridae</taxon>
        <taxon>Pentapetalae</taxon>
        <taxon>rosids</taxon>
        <taxon>fabids</taxon>
        <taxon>Fabales</taxon>
        <taxon>Fabaceae</taxon>
        <taxon>Papilionoideae</taxon>
        <taxon>50 kb inversion clade</taxon>
        <taxon>NPAAA clade</taxon>
        <taxon>Hologalegina</taxon>
        <taxon>IRL clade</taxon>
        <taxon>Trifolieae</taxon>
        <taxon>Trifolium</taxon>
    </lineage>
</organism>